<accession>A0A3P8X3X2</accession>
<reference evidence="6 7" key="1">
    <citation type="journal article" date="2014" name="Nat. Genet.">
        <title>Whole-genome sequence of a flatfish provides insights into ZW sex chromosome evolution and adaptation to a benthic lifestyle.</title>
        <authorList>
            <person name="Chen S."/>
            <person name="Zhang G."/>
            <person name="Shao C."/>
            <person name="Huang Q."/>
            <person name="Liu G."/>
            <person name="Zhang P."/>
            <person name="Song W."/>
            <person name="An N."/>
            <person name="Chalopin D."/>
            <person name="Volff J.N."/>
            <person name="Hong Y."/>
            <person name="Li Q."/>
            <person name="Sha Z."/>
            <person name="Zhou H."/>
            <person name="Xie M."/>
            <person name="Yu Q."/>
            <person name="Liu Y."/>
            <person name="Xiang H."/>
            <person name="Wang N."/>
            <person name="Wu K."/>
            <person name="Yang C."/>
            <person name="Zhou Q."/>
            <person name="Liao X."/>
            <person name="Yang L."/>
            <person name="Hu Q."/>
            <person name="Zhang J."/>
            <person name="Meng L."/>
            <person name="Jin L."/>
            <person name="Tian Y."/>
            <person name="Lian J."/>
            <person name="Yang J."/>
            <person name="Miao G."/>
            <person name="Liu S."/>
            <person name="Liang Z."/>
            <person name="Yan F."/>
            <person name="Li Y."/>
            <person name="Sun B."/>
            <person name="Zhang H."/>
            <person name="Zhang J."/>
            <person name="Zhu Y."/>
            <person name="Du M."/>
            <person name="Zhao Y."/>
            <person name="Schartl M."/>
            <person name="Tang Q."/>
            <person name="Wang J."/>
        </authorList>
    </citation>
    <scope>NUCLEOTIDE SEQUENCE</scope>
</reference>
<dbReference type="GO" id="GO:0071014">
    <property type="term" value="C:post-mRNA release spliceosomal complex"/>
    <property type="evidence" value="ECO:0007669"/>
    <property type="project" value="TreeGrafter"/>
</dbReference>
<dbReference type="AlphaFoldDB" id="A0A3P8X3X2"/>
<comment type="similarity">
    <text evidence="1">Belongs to the CWC16 family.</text>
</comment>
<name>A0A3P8X3X2_CYNSE</name>
<feature type="region of interest" description="Disordered" evidence="5">
    <location>
        <begin position="299"/>
        <end position="338"/>
    </location>
</feature>
<dbReference type="KEGG" id="csem:103383184"/>
<dbReference type="Ensembl" id="ENSCSET00000032831.1">
    <property type="protein sequence ID" value="ENSCSEP00000032411.1"/>
    <property type="gene ID" value="ENSCSEG00000020797.1"/>
</dbReference>
<dbReference type="PANTHER" id="PTHR12111:SF2">
    <property type="entry name" value="SPLICING FACTOR YJU2B-RELATED"/>
    <property type="match status" value="1"/>
</dbReference>
<evidence type="ECO:0000256" key="4">
    <source>
        <dbReference type="ARBA" id="ARBA00041764"/>
    </source>
</evidence>
<dbReference type="GeneTree" id="ENSGT00940000154063"/>
<reference evidence="6" key="2">
    <citation type="submission" date="2025-05" db="UniProtKB">
        <authorList>
            <consortium name="Ensembl"/>
        </authorList>
    </citation>
    <scope>IDENTIFICATION</scope>
</reference>
<dbReference type="RefSeq" id="XP_008314441.1">
    <property type="nucleotide sequence ID" value="XM_008316219.3"/>
</dbReference>
<dbReference type="OrthoDB" id="360327at2759"/>
<organism evidence="6 7">
    <name type="scientific">Cynoglossus semilaevis</name>
    <name type="common">Tongue sole</name>
    <dbReference type="NCBI Taxonomy" id="244447"/>
    <lineage>
        <taxon>Eukaryota</taxon>
        <taxon>Metazoa</taxon>
        <taxon>Chordata</taxon>
        <taxon>Craniata</taxon>
        <taxon>Vertebrata</taxon>
        <taxon>Euteleostomi</taxon>
        <taxon>Actinopterygii</taxon>
        <taxon>Neopterygii</taxon>
        <taxon>Teleostei</taxon>
        <taxon>Neoteleostei</taxon>
        <taxon>Acanthomorphata</taxon>
        <taxon>Carangaria</taxon>
        <taxon>Pleuronectiformes</taxon>
        <taxon>Pleuronectoidei</taxon>
        <taxon>Cynoglossidae</taxon>
        <taxon>Cynoglossinae</taxon>
        <taxon>Cynoglossus</taxon>
    </lineage>
</organism>
<dbReference type="CTD" id="81576"/>
<dbReference type="PANTHER" id="PTHR12111">
    <property type="entry name" value="SPLICING FACTOR YJU2"/>
    <property type="match status" value="1"/>
</dbReference>
<dbReference type="InterPro" id="IPR007590">
    <property type="entry name" value="Saf4/Yju2"/>
</dbReference>
<evidence type="ECO:0000256" key="3">
    <source>
        <dbReference type="ARBA" id="ARBA00037140"/>
    </source>
</evidence>
<dbReference type="Pfam" id="PF04502">
    <property type="entry name" value="Saf4_Yju2"/>
    <property type="match status" value="1"/>
</dbReference>
<proteinExistence type="inferred from homology"/>
<comment type="function">
    <text evidence="3">May be involved in mRNA splicing.</text>
</comment>
<dbReference type="GeneID" id="103383184"/>
<sequence>MGERKGTNKYYPPDFDPAKHGSLNGYHKTHALRERARKLSQGILIIRFEMPYNIWCDGCKNHIGMGVRYNAEKKKVGMYYTTPIYRFRMKCHLCVNYIEMQTDPATCDYVIVIGAQRKEERWDMAENEQILTTERAEKEKLETDAMYKLDHGGKDKEKLRKALPSLSEIQEHQSSWKDDFQLNSSLRRKFRTEKKVLAEQEEKDNAVRMRTNLSIPLLPEKEEDKKLAALLTYQSPDSYEVKQHSKRKEISSRSWFSSPAATPGGAAGSLLHRLSMQGKEAAMAKSFSTSQSPLIIKRTGGPGFKTEPSATVTRGNVDPEVNTHENRTQKQLDSNGDDRAARVFQKSETNVVKPAEEVCEGQINHVERKVDRSGGAVASLVADYSDSDSDGGQ</sequence>
<protein>
    <recommendedName>
        <fullName evidence="2">Probable splicing factor YJU2B</fullName>
    </recommendedName>
    <alternativeName>
        <fullName evidence="4">Coiled-coil domain-containing protein 130</fullName>
    </alternativeName>
</protein>
<dbReference type="GO" id="GO:0005684">
    <property type="term" value="C:U2-type spliceosomal complex"/>
    <property type="evidence" value="ECO:0007669"/>
    <property type="project" value="TreeGrafter"/>
</dbReference>
<dbReference type="Ensembl" id="ENSCSET00000032830.1">
    <property type="protein sequence ID" value="ENSCSEP00000032410.1"/>
    <property type="gene ID" value="ENSCSEG00000020797.1"/>
</dbReference>
<evidence type="ECO:0000313" key="6">
    <source>
        <dbReference type="Ensembl" id="ENSCSEP00000032411.1"/>
    </source>
</evidence>
<dbReference type="Proteomes" id="UP000265120">
    <property type="component" value="Chromosome 9"/>
</dbReference>
<feature type="compositionally biased region" description="Basic and acidic residues" evidence="5">
    <location>
        <begin position="321"/>
        <end position="338"/>
    </location>
</feature>
<evidence type="ECO:0000256" key="5">
    <source>
        <dbReference type="SAM" id="MobiDB-lite"/>
    </source>
</evidence>
<evidence type="ECO:0000313" key="7">
    <source>
        <dbReference type="Proteomes" id="UP000265120"/>
    </source>
</evidence>
<evidence type="ECO:0000256" key="1">
    <source>
        <dbReference type="ARBA" id="ARBA00005595"/>
    </source>
</evidence>
<evidence type="ECO:0000256" key="2">
    <source>
        <dbReference type="ARBA" id="ARBA00029515"/>
    </source>
</evidence>
<keyword evidence="7" id="KW-1185">Reference proteome</keyword>
<dbReference type="GO" id="GO:0000398">
    <property type="term" value="P:mRNA splicing, via spliceosome"/>
    <property type="evidence" value="ECO:0007669"/>
    <property type="project" value="InterPro"/>
</dbReference>